<dbReference type="FunFam" id="3.90.400.10:FF:000002">
    <property type="entry name" value="Sucrose isomerase"/>
    <property type="match status" value="1"/>
</dbReference>
<dbReference type="InterPro" id="IPR045857">
    <property type="entry name" value="O16G_dom_2"/>
</dbReference>
<dbReference type="SUPFAM" id="SSF51011">
    <property type="entry name" value="Glycosyl hydrolase domain"/>
    <property type="match status" value="1"/>
</dbReference>
<dbReference type="InterPro" id="IPR013780">
    <property type="entry name" value="Glyco_hydro_b"/>
</dbReference>
<evidence type="ECO:0000259" key="4">
    <source>
        <dbReference type="SMART" id="SM00642"/>
    </source>
</evidence>
<dbReference type="GO" id="GO:0004556">
    <property type="term" value="F:alpha-amylase activity"/>
    <property type="evidence" value="ECO:0007669"/>
    <property type="project" value="TreeGrafter"/>
</dbReference>
<dbReference type="Pfam" id="PF00128">
    <property type="entry name" value="Alpha-amylase"/>
    <property type="match status" value="1"/>
</dbReference>
<dbReference type="RefSeq" id="WP_227895855.1">
    <property type="nucleotide sequence ID" value="NZ_CP099466.1"/>
</dbReference>
<evidence type="ECO:0000256" key="1">
    <source>
        <dbReference type="ARBA" id="ARBA00008061"/>
    </source>
</evidence>
<evidence type="ECO:0000256" key="2">
    <source>
        <dbReference type="ARBA" id="ARBA00022801"/>
    </source>
</evidence>
<dbReference type="FunFam" id="3.20.20.80:FF:000064">
    <property type="entry name" value="Oligo-1,6-glucosidase"/>
    <property type="match status" value="1"/>
</dbReference>
<dbReference type="PANTHER" id="PTHR10357">
    <property type="entry name" value="ALPHA-AMYLASE FAMILY MEMBER"/>
    <property type="match status" value="1"/>
</dbReference>
<comment type="caution">
    <text evidence="5">The sequence shown here is derived from an EMBL/GenBank/DDBJ whole genome shotgun (WGS) entry which is preliminary data.</text>
</comment>
<name>A0A9X1MG49_9MICC</name>
<dbReference type="Gene3D" id="2.60.40.1180">
    <property type="entry name" value="Golgi alpha-mannosidase II"/>
    <property type="match status" value="1"/>
</dbReference>
<dbReference type="PANTHER" id="PTHR10357:SF184">
    <property type="entry name" value="OLIGO-1,6-GLUCOSIDASE 1"/>
    <property type="match status" value="1"/>
</dbReference>
<proteinExistence type="inferred from homology"/>
<evidence type="ECO:0000256" key="3">
    <source>
        <dbReference type="ARBA" id="ARBA00023295"/>
    </source>
</evidence>
<dbReference type="Gene3D" id="3.20.20.80">
    <property type="entry name" value="Glycosidases"/>
    <property type="match status" value="1"/>
</dbReference>
<feature type="domain" description="Glycosyl hydrolase family 13 catalytic" evidence="4">
    <location>
        <begin position="17"/>
        <end position="432"/>
    </location>
</feature>
<dbReference type="SUPFAM" id="SSF51445">
    <property type="entry name" value="(Trans)glycosidases"/>
    <property type="match status" value="1"/>
</dbReference>
<accession>A0A9X1MG49</accession>
<sequence>MSNPHQPAWWTSAVVYQIYPRSFADGTGDGIGDLRGILAHVDYLQDLGVDVIWLSPVHESPQRDNGYDISNYRRIDRLFGTEEDFDELLGQLHVRGMKLVMDLVVNHTSSEHPAFKEARSSRENPLRDYFWWRDARPGFEPGEPGAEPNNWGAHFGGSAWTFEPATQQYYLHLFTPHQPDLNWENPKVRHEVYETMRWWLDRGVDGFRMDVINFISKDLALPDGLMERGSIWGDGSPYFTNGPRIHEFLQEMRREVFGGRDGDFLTVGETPGATVDQALLYTDPYRAELDMVFQFEHVSLDQDPGRKWNYRPLSLPDLKTSWNRWQRGLADRGWNSLYLSNHDQPRHVSRFGNDGAYRYESATLWATLLHLQRGTPYVYQGEEIGMTNAGFTSIDQYRDVESLNFYAEATAGGMSSEDALEALRAMSRDNPRTPMQWTAGPNAGFSDGEPWIQVNPNYVDVNAESDRAAGKSVFGYYRSLIQLRHTQDVVALGDFHMEAPEHPHLFAFRRRLDETEWLVVANVSDADLELPLGMASSGPLILGNYADAGDPEVLRPWEARVLDASSTESWVG</sequence>
<reference evidence="5" key="1">
    <citation type="submission" date="2021-10" db="EMBL/GenBank/DDBJ databases">
        <title>Novel species in genus Arthrobacter.</title>
        <authorList>
            <person name="Liu Y."/>
        </authorList>
    </citation>
    <scope>NUCLEOTIDE SEQUENCE</scope>
    <source>
        <strain evidence="5">Zg-Y453</strain>
    </source>
</reference>
<dbReference type="GO" id="GO:0009313">
    <property type="term" value="P:oligosaccharide catabolic process"/>
    <property type="evidence" value="ECO:0007669"/>
    <property type="project" value="TreeGrafter"/>
</dbReference>
<keyword evidence="6" id="KW-1185">Reference proteome</keyword>
<comment type="similarity">
    <text evidence="1">Belongs to the glycosyl hydrolase 13 family.</text>
</comment>
<keyword evidence="2" id="KW-0378">Hydrolase</keyword>
<organism evidence="5 6">
    <name type="scientific">Arthrobacter caoxuetaonis</name>
    <dbReference type="NCBI Taxonomy" id="2886935"/>
    <lineage>
        <taxon>Bacteria</taxon>
        <taxon>Bacillati</taxon>
        <taxon>Actinomycetota</taxon>
        <taxon>Actinomycetes</taxon>
        <taxon>Micrococcales</taxon>
        <taxon>Micrococcaceae</taxon>
        <taxon>Arthrobacter</taxon>
    </lineage>
</organism>
<dbReference type="NCBIfam" id="NF008183">
    <property type="entry name" value="PRK10933.1"/>
    <property type="match status" value="1"/>
</dbReference>
<dbReference type="Gene3D" id="3.90.400.10">
    <property type="entry name" value="Oligo-1,6-glucosidase, Domain 2"/>
    <property type="match status" value="1"/>
</dbReference>
<dbReference type="EMBL" id="JAJFZV010000009">
    <property type="protein sequence ID" value="MCC3297979.1"/>
    <property type="molecule type" value="Genomic_DNA"/>
</dbReference>
<evidence type="ECO:0000313" key="5">
    <source>
        <dbReference type="EMBL" id="MCC3297979.1"/>
    </source>
</evidence>
<keyword evidence="3" id="KW-0326">Glycosidase</keyword>
<dbReference type="InterPro" id="IPR006047">
    <property type="entry name" value="GH13_cat_dom"/>
</dbReference>
<dbReference type="Proteomes" id="UP001139158">
    <property type="component" value="Unassembled WGS sequence"/>
</dbReference>
<gene>
    <name evidence="5" type="ORF">LJ757_09205</name>
</gene>
<dbReference type="SMART" id="SM00642">
    <property type="entry name" value="Aamy"/>
    <property type="match status" value="1"/>
</dbReference>
<dbReference type="CDD" id="cd11333">
    <property type="entry name" value="AmyAc_SI_OligoGlu_DGase"/>
    <property type="match status" value="1"/>
</dbReference>
<dbReference type="InterPro" id="IPR017853">
    <property type="entry name" value="GH"/>
</dbReference>
<dbReference type="AlphaFoldDB" id="A0A9X1MG49"/>
<evidence type="ECO:0000313" key="6">
    <source>
        <dbReference type="Proteomes" id="UP001139158"/>
    </source>
</evidence>
<protein>
    <submittedName>
        <fullName evidence="5">Alpha-glucosidase</fullName>
    </submittedName>
</protein>